<gene>
    <name evidence="1" type="ORF">ING2E5A_2074</name>
</gene>
<evidence type="ECO:0000313" key="2">
    <source>
        <dbReference type="Proteomes" id="UP000178485"/>
    </source>
</evidence>
<dbReference type="EMBL" id="LT608328">
    <property type="protein sequence ID" value="SCM58890.1"/>
    <property type="molecule type" value="Genomic_DNA"/>
</dbReference>
<accession>A0A1G4G8N9</accession>
<organism evidence="1 2">
    <name type="scientific">Petrimonas mucosa</name>
    <dbReference type="NCBI Taxonomy" id="1642646"/>
    <lineage>
        <taxon>Bacteria</taxon>
        <taxon>Pseudomonadati</taxon>
        <taxon>Bacteroidota</taxon>
        <taxon>Bacteroidia</taxon>
        <taxon>Bacteroidales</taxon>
        <taxon>Dysgonomonadaceae</taxon>
        <taxon>Petrimonas</taxon>
    </lineage>
</organism>
<reference evidence="1 2" key="1">
    <citation type="submission" date="2016-08" db="EMBL/GenBank/DDBJ databases">
        <authorList>
            <person name="Seilhamer J.J."/>
        </authorList>
    </citation>
    <scope>NUCLEOTIDE SEQUENCE [LARGE SCALE GENOMIC DNA]</scope>
    <source>
        <strain evidence="1">ING2-E5A</strain>
    </source>
</reference>
<keyword evidence="2" id="KW-1185">Reference proteome</keyword>
<dbReference type="Proteomes" id="UP000178485">
    <property type="component" value="Chromosome i"/>
</dbReference>
<evidence type="ECO:0000313" key="1">
    <source>
        <dbReference type="EMBL" id="SCM58890.1"/>
    </source>
</evidence>
<dbReference type="STRING" id="1642646.ING2E5A_2074"/>
<protein>
    <recommendedName>
        <fullName evidence="3">CARDB domain-containing protein</fullName>
    </recommendedName>
</protein>
<dbReference type="RefSeq" id="WP_071137282.1">
    <property type="nucleotide sequence ID" value="NZ_LT608328.1"/>
</dbReference>
<dbReference type="AlphaFoldDB" id="A0A1G4G8N9"/>
<evidence type="ECO:0008006" key="3">
    <source>
        <dbReference type="Google" id="ProtNLM"/>
    </source>
</evidence>
<dbReference type="KEGG" id="pmuc:ING2E5A_2074"/>
<name>A0A1G4G8N9_9BACT</name>
<sequence>MAVAGLIISCLALLWGVFTYCKHDKKIKSQDEKINQYKLELIKKQKVDEKKAIIEAHIIKGDRYKRIIKVYNKGKAIARNVNVIIPEMGNFQVANNPCPIDIRPQNNIDIEIRAFMSKDSSYSKIDIEFEWSDDFCELNKDIQTIQLF</sequence>
<proteinExistence type="predicted"/>